<dbReference type="PATRIC" id="fig|931276.5.peg.4070"/>
<proteinExistence type="predicted"/>
<dbReference type="KEGG" id="csr:Cspa_c40350"/>
<dbReference type="RefSeq" id="WP_015394104.1">
    <property type="nucleotide sequence ID" value="NC_020291.1"/>
</dbReference>
<protein>
    <recommendedName>
        <fullName evidence="1">DUF4351 domain-containing protein</fullName>
    </recommendedName>
</protein>
<dbReference type="Pfam" id="PF14261">
    <property type="entry name" value="DUF4351"/>
    <property type="match status" value="1"/>
</dbReference>
<dbReference type="eggNOG" id="COG5464">
    <property type="taxonomic scope" value="Bacteria"/>
</dbReference>
<dbReference type="NCBIfam" id="TIGR01784">
    <property type="entry name" value="T_den_put_tspse"/>
    <property type="match status" value="1"/>
</dbReference>
<accession>M1N2Y9</accession>
<gene>
    <name evidence="2" type="ORF">Cspa_c40350</name>
</gene>
<evidence type="ECO:0000313" key="2">
    <source>
        <dbReference type="EMBL" id="AGF57792.1"/>
    </source>
</evidence>
<dbReference type="PANTHER" id="PTHR41317">
    <property type="entry name" value="PD-(D_E)XK NUCLEASE FAMILY TRANSPOSASE"/>
    <property type="match status" value="1"/>
</dbReference>
<evidence type="ECO:0000313" key="3">
    <source>
        <dbReference type="Proteomes" id="UP000011728"/>
    </source>
</evidence>
<evidence type="ECO:0000259" key="1">
    <source>
        <dbReference type="Pfam" id="PF14261"/>
    </source>
</evidence>
<keyword evidence="3" id="KW-1185">Reference proteome</keyword>
<name>M1N2Y9_9CLOT</name>
<feature type="domain" description="DUF4351" evidence="1">
    <location>
        <begin position="236"/>
        <end position="293"/>
    </location>
</feature>
<reference evidence="2 3" key="1">
    <citation type="submission" date="2013-02" db="EMBL/GenBank/DDBJ databases">
        <title>Genome sequence of Clostridium saccharoperbutylacetonicum N1-4(HMT).</title>
        <authorList>
            <person name="Poehlein A."/>
            <person name="Daniel R."/>
        </authorList>
    </citation>
    <scope>NUCLEOTIDE SEQUENCE [LARGE SCALE GENOMIC DNA]</scope>
    <source>
        <strain evidence="3">N1-4(HMT)</strain>
    </source>
</reference>
<sequence length="293" mass="34425">MTADSKIISSGEIIKSSTNKTLKELNLEDDFLFAKVMSDKEICKELLEKILEIEIEKVEMVEEQKTIDLLLESKGIRLDVYVKDEKNTIYNVEMQRGKYKNLPKRLRYYQGSIDLDLISKGEDYRKLAKSYIIFICTFDLFNKGRHKYTFQNVCLEDNSIILNDEAQKIILNTKGILNDLNEELLEFLNYVEDSTDDKVKSIKGNLVKSIHKRVQEVKNDVSMEVEYMTLLERDREKIEEGKVELLLKLLIKKFKIIPDEYKDKLKSLSEENIELIATEIFDMKSIEDLKKYF</sequence>
<dbReference type="EMBL" id="CP004121">
    <property type="protein sequence ID" value="AGF57792.1"/>
    <property type="molecule type" value="Genomic_DNA"/>
</dbReference>
<dbReference type="PANTHER" id="PTHR41317:SF1">
    <property type="entry name" value="PD-(D_E)XK NUCLEASE FAMILY TRANSPOSASE"/>
    <property type="match status" value="1"/>
</dbReference>
<dbReference type="InterPro" id="IPR025587">
    <property type="entry name" value="DUF4351"/>
</dbReference>
<dbReference type="Proteomes" id="UP000011728">
    <property type="component" value="Chromosome"/>
</dbReference>
<dbReference type="OrthoDB" id="9775482at2"/>
<dbReference type="Pfam" id="PF12784">
    <property type="entry name" value="PDDEXK_2"/>
    <property type="match status" value="1"/>
</dbReference>
<dbReference type="InterPro" id="IPR010106">
    <property type="entry name" value="RpnA"/>
</dbReference>
<dbReference type="HOGENOM" id="CLU_071023_2_2_9"/>
<dbReference type="AlphaFoldDB" id="M1N2Y9"/>
<organism evidence="2 3">
    <name type="scientific">Clostridium saccharoperbutylacetonicum N1-4(HMT)</name>
    <dbReference type="NCBI Taxonomy" id="931276"/>
    <lineage>
        <taxon>Bacteria</taxon>
        <taxon>Bacillati</taxon>
        <taxon>Bacillota</taxon>
        <taxon>Clostridia</taxon>
        <taxon>Eubacteriales</taxon>
        <taxon>Clostridiaceae</taxon>
        <taxon>Clostridium</taxon>
    </lineage>
</organism>